<evidence type="ECO:0000259" key="7">
    <source>
        <dbReference type="PROSITE" id="PS50110"/>
    </source>
</evidence>
<evidence type="ECO:0000256" key="3">
    <source>
        <dbReference type="ARBA" id="ARBA00023015"/>
    </source>
</evidence>
<name>A0A918JPA0_9ALTE</name>
<dbReference type="InterPro" id="IPR039420">
    <property type="entry name" value="WalR-like"/>
</dbReference>
<dbReference type="PANTHER" id="PTHR48111">
    <property type="entry name" value="REGULATOR OF RPOS"/>
    <property type="match status" value="1"/>
</dbReference>
<dbReference type="GO" id="GO:0005829">
    <property type="term" value="C:cytosol"/>
    <property type="evidence" value="ECO:0007669"/>
    <property type="project" value="TreeGrafter"/>
</dbReference>
<dbReference type="GO" id="GO:0032993">
    <property type="term" value="C:protein-DNA complex"/>
    <property type="evidence" value="ECO:0007669"/>
    <property type="project" value="TreeGrafter"/>
</dbReference>
<dbReference type="PANTHER" id="PTHR48111:SF1">
    <property type="entry name" value="TWO-COMPONENT RESPONSE REGULATOR ORR33"/>
    <property type="match status" value="1"/>
</dbReference>
<protein>
    <submittedName>
        <fullName evidence="8">DNA-binding response regulator</fullName>
    </submittedName>
</protein>
<dbReference type="InterPro" id="IPR009057">
    <property type="entry name" value="Homeodomain-like_sf"/>
</dbReference>
<evidence type="ECO:0000256" key="6">
    <source>
        <dbReference type="PROSITE-ProRule" id="PRU00169"/>
    </source>
</evidence>
<evidence type="ECO:0000256" key="4">
    <source>
        <dbReference type="ARBA" id="ARBA00023125"/>
    </source>
</evidence>
<evidence type="ECO:0000313" key="8">
    <source>
        <dbReference type="EMBL" id="GGW93467.1"/>
    </source>
</evidence>
<sequence length="171" mass="19028">MRIILIDDDAVFLETLTRRLRNTGRYQVTPCESAKDALTLSMTQADALLLDMQLGQESGLDAIAPLRTRFAPQHLIMLTGYASIATTVEAMKRGATDYLAKPVSLNDIRRKLEGTDSVQADFTPLSTAQLEREHIEHTLHQHQGNISATAAALGMHRRTLQRKLKKFSRGS</sequence>
<reference evidence="8" key="1">
    <citation type="journal article" date="2014" name="Int. J. Syst. Evol. Microbiol.">
        <title>Complete genome sequence of Corynebacterium casei LMG S-19264T (=DSM 44701T), isolated from a smear-ripened cheese.</title>
        <authorList>
            <consortium name="US DOE Joint Genome Institute (JGI-PGF)"/>
            <person name="Walter F."/>
            <person name="Albersmeier A."/>
            <person name="Kalinowski J."/>
            <person name="Ruckert C."/>
        </authorList>
    </citation>
    <scope>NUCLEOTIDE SEQUENCE</scope>
    <source>
        <strain evidence="8">KCTC 22164</strain>
    </source>
</reference>
<gene>
    <name evidence="8" type="primary">regR</name>
    <name evidence="8" type="ORF">GCM10007391_29800</name>
</gene>
<proteinExistence type="predicted"/>
<keyword evidence="2" id="KW-0902">Two-component regulatory system</keyword>
<organism evidence="8 9">
    <name type="scientific">Alteromonas halophila</name>
    <dbReference type="NCBI Taxonomy" id="516698"/>
    <lineage>
        <taxon>Bacteria</taxon>
        <taxon>Pseudomonadati</taxon>
        <taxon>Pseudomonadota</taxon>
        <taxon>Gammaproteobacteria</taxon>
        <taxon>Alteromonadales</taxon>
        <taxon>Alteromonadaceae</taxon>
        <taxon>Alteromonas/Salinimonas group</taxon>
        <taxon>Alteromonas</taxon>
    </lineage>
</organism>
<dbReference type="GO" id="GO:0000976">
    <property type="term" value="F:transcription cis-regulatory region binding"/>
    <property type="evidence" value="ECO:0007669"/>
    <property type="project" value="TreeGrafter"/>
</dbReference>
<dbReference type="Gene3D" id="1.10.10.60">
    <property type="entry name" value="Homeodomain-like"/>
    <property type="match status" value="1"/>
</dbReference>
<dbReference type="Pfam" id="PF02954">
    <property type="entry name" value="HTH_8"/>
    <property type="match status" value="1"/>
</dbReference>
<feature type="domain" description="Response regulatory" evidence="7">
    <location>
        <begin position="2"/>
        <end position="116"/>
    </location>
</feature>
<evidence type="ECO:0000256" key="2">
    <source>
        <dbReference type="ARBA" id="ARBA00023012"/>
    </source>
</evidence>
<dbReference type="PROSITE" id="PS50110">
    <property type="entry name" value="RESPONSE_REGULATORY"/>
    <property type="match status" value="1"/>
</dbReference>
<keyword evidence="4 8" id="KW-0238">DNA-binding</keyword>
<comment type="caution">
    <text evidence="8">The sequence shown here is derived from an EMBL/GenBank/DDBJ whole genome shotgun (WGS) entry which is preliminary data.</text>
</comment>
<accession>A0A918JPA0</accession>
<evidence type="ECO:0000256" key="5">
    <source>
        <dbReference type="ARBA" id="ARBA00023163"/>
    </source>
</evidence>
<dbReference type="Pfam" id="PF00072">
    <property type="entry name" value="Response_reg"/>
    <property type="match status" value="1"/>
</dbReference>
<dbReference type="SMART" id="SM00448">
    <property type="entry name" value="REC"/>
    <property type="match status" value="1"/>
</dbReference>
<evidence type="ECO:0000256" key="1">
    <source>
        <dbReference type="ARBA" id="ARBA00022553"/>
    </source>
</evidence>
<dbReference type="InterPro" id="IPR001789">
    <property type="entry name" value="Sig_transdc_resp-reg_receiver"/>
</dbReference>
<keyword evidence="5" id="KW-0804">Transcription</keyword>
<dbReference type="SUPFAM" id="SSF52172">
    <property type="entry name" value="CheY-like"/>
    <property type="match status" value="1"/>
</dbReference>
<dbReference type="SUPFAM" id="SSF46689">
    <property type="entry name" value="Homeodomain-like"/>
    <property type="match status" value="1"/>
</dbReference>
<dbReference type="InterPro" id="IPR002197">
    <property type="entry name" value="HTH_Fis"/>
</dbReference>
<keyword evidence="9" id="KW-1185">Reference proteome</keyword>
<keyword evidence="1 6" id="KW-0597">Phosphoprotein</keyword>
<feature type="modified residue" description="4-aspartylphosphate" evidence="6">
    <location>
        <position position="51"/>
    </location>
</feature>
<keyword evidence="3" id="KW-0805">Transcription regulation</keyword>
<reference evidence="8" key="2">
    <citation type="submission" date="2020-09" db="EMBL/GenBank/DDBJ databases">
        <authorList>
            <person name="Sun Q."/>
            <person name="Kim S."/>
        </authorList>
    </citation>
    <scope>NUCLEOTIDE SEQUENCE</scope>
    <source>
        <strain evidence="8">KCTC 22164</strain>
    </source>
</reference>
<dbReference type="RefSeq" id="WP_189407862.1">
    <property type="nucleotide sequence ID" value="NZ_BMXP01000009.1"/>
</dbReference>
<dbReference type="InterPro" id="IPR011006">
    <property type="entry name" value="CheY-like_superfamily"/>
</dbReference>
<evidence type="ECO:0000313" key="9">
    <source>
        <dbReference type="Proteomes" id="UP000631300"/>
    </source>
</evidence>
<dbReference type="Gene3D" id="3.40.50.2300">
    <property type="match status" value="1"/>
</dbReference>
<dbReference type="GO" id="GO:0006355">
    <property type="term" value="P:regulation of DNA-templated transcription"/>
    <property type="evidence" value="ECO:0007669"/>
    <property type="project" value="TreeGrafter"/>
</dbReference>
<dbReference type="GO" id="GO:0000156">
    <property type="term" value="F:phosphorelay response regulator activity"/>
    <property type="evidence" value="ECO:0007669"/>
    <property type="project" value="TreeGrafter"/>
</dbReference>
<dbReference type="EMBL" id="BMXP01000009">
    <property type="protein sequence ID" value="GGW93467.1"/>
    <property type="molecule type" value="Genomic_DNA"/>
</dbReference>
<dbReference type="AlphaFoldDB" id="A0A918JPA0"/>
<dbReference type="Proteomes" id="UP000631300">
    <property type="component" value="Unassembled WGS sequence"/>
</dbReference>
<dbReference type="PRINTS" id="PR01590">
    <property type="entry name" value="HTHFIS"/>
</dbReference>